<dbReference type="OrthoDB" id="2414723at2759"/>
<evidence type="ECO:0000256" key="2">
    <source>
        <dbReference type="ARBA" id="ARBA00022553"/>
    </source>
</evidence>
<evidence type="ECO:0000256" key="4">
    <source>
        <dbReference type="ARBA" id="ARBA00023136"/>
    </source>
</evidence>
<dbReference type="Pfam" id="PF23110">
    <property type="entry name" value="H1_KCTD8_12_16"/>
    <property type="match status" value="1"/>
</dbReference>
<dbReference type="GO" id="GO:0042734">
    <property type="term" value="C:presynaptic membrane"/>
    <property type="evidence" value="ECO:0007669"/>
    <property type="project" value="UniProtKB-SubCell"/>
</dbReference>
<dbReference type="FunFam" id="3.30.710.10:FF:000031">
    <property type="entry name" value="BTB/POZ domain-containing protein KCTD16"/>
    <property type="match status" value="1"/>
</dbReference>
<dbReference type="GO" id="GO:0008277">
    <property type="term" value="P:regulation of G protein-coupled receptor signaling pathway"/>
    <property type="evidence" value="ECO:0007669"/>
    <property type="project" value="TreeGrafter"/>
</dbReference>
<evidence type="ECO:0000313" key="12">
    <source>
        <dbReference type="Proteomes" id="UP000515129"/>
    </source>
</evidence>
<dbReference type="GO" id="GO:0051260">
    <property type="term" value="P:protein homooligomerization"/>
    <property type="evidence" value="ECO:0007669"/>
    <property type="project" value="InterPro"/>
</dbReference>
<keyword evidence="2" id="KW-0597">Phosphoprotein</keyword>
<dbReference type="SMART" id="SM00225">
    <property type="entry name" value="BTB"/>
    <property type="match status" value="1"/>
</dbReference>
<dbReference type="InterPro" id="IPR003131">
    <property type="entry name" value="T1-type_BTB"/>
</dbReference>
<evidence type="ECO:0000256" key="8">
    <source>
        <dbReference type="ARBA" id="ARBA00034111"/>
    </source>
</evidence>
<protein>
    <submittedName>
        <fullName evidence="13">BTB/POZ domain-containing protein KCTD12-like</fullName>
    </submittedName>
</protein>
<name>A0A6P6QQG7_CARAU</name>
<evidence type="ECO:0000256" key="3">
    <source>
        <dbReference type="ARBA" id="ARBA00023018"/>
    </source>
</evidence>
<feature type="region of interest" description="Disordered" evidence="10">
    <location>
        <begin position="123"/>
        <end position="142"/>
    </location>
</feature>
<dbReference type="PANTHER" id="PTHR14499">
    <property type="entry name" value="POTASSIUM CHANNEL TETRAMERIZATION DOMAIN-CONTAINING"/>
    <property type="match status" value="1"/>
</dbReference>
<evidence type="ECO:0000313" key="13">
    <source>
        <dbReference type="RefSeq" id="XP_026135376.1"/>
    </source>
</evidence>
<keyword evidence="3" id="KW-0770">Synapse</keyword>
<dbReference type="InterPro" id="IPR000210">
    <property type="entry name" value="BTB/POZ_dom"/>
</dbReference>
<evidence type="ECO:0000256" key="5">
    <source>
        <dbReference type="ARBA" id="ARBA00023257"/>
    </source>
</evidence>
<proteinExistence type="predicted"/>
<dbReference type="Gene3D" id="3.30.710.10">
    <property type="entry name" value="Potassium Channel Kv1.1, Chain A"/>
    <property type="match status" value="1"/>
</dbReference>
<dbReference type="InterPro" id="IPR057093">
    <property type="entry name" value="H1_KCTD8_12_16"/>
</dbReference>
<keyword evidence="5" id="KW-0628">Postsynaptic cell membrane</keyword>
<sequence>MALNANAVSLPVEDVSFPEIIELNVGGQVYITRVSTLTSVPDSLLWEMFSQKSTSSLARDTKGRFFVDRDGFLFRYILDYMRDGQLVLPEHFPERGRLQREAEFFHLPELVKLLAPKLTKQSSLGDEGCQSDPEDPSPGADVARSLGAAPCSGDGKCSGFITIGYRGSYTLGRDSQTDAKFRRVARIMVCGKTSLAKEVFGETLNESRDPDRPPERYTARYYLKFTFLEQAFDRLADAGFHMVACNSTGTCAFAHEQTDDKIWANYTEYVFYRGKAPMSPCFSDPDIDRAAEETIYNPHTSNVCSQDDTNIALDLDDESLSDPLPPLPPPLSPLDSPELPLPREPSPPALPACSPARPTTLPLKTLPRPMPSNTTASITTSIITRENGGPLSKDPEEERKLMEEELKKCIDDFRKIRIPKLFPDRKRHWQSDLLKKYNA</sequence>
<dbReference type="KEGG" id="caua:113113417"/>
<dbReference type="GeneID" id="113113417"/>
<comment type="subcellular location">
    <subcellularLocation>
        <location evidence="7">Postsynaptic cell membrane</location>
    </subcellularLocation>
    <subcellularLocation>
        <location evidence="8">Presynaptic cell membrane</location>
    </subcellularLocation>
</comment>
<dbReference type="SUPFAM" id="SSF54695">
    <property type="entry name" value="POZ domain"/>
    <property type="match status" value="1"/>
</dbReference>
<evidence type="ECO:0000256" key="10">
    <source>
        <dbReference type="SAM" id="MobiDB-lite"/>
    </source>
</evidence>
<gene>
    <name evidence="13" type="primary">LOC113113417</name>
</gene>
<feature type="domain" description="BTB" evidence="11">
    <location>
        <begin position="19"/>
        <end position="122"/>
    </location>
</feature>
<dbReference type="GO" id="GO:0045211">
    <property type="term" value="C:postsynaptic membrane"/>
    <property type="evidence" value="ECO:0007669"/>
    <property type="project" value="UniProtKB-SubCell"/>
</dbReference>
<keyword evidence="1" id="KW-1003">Cell membrane</keyword>
<feature type="region of interest" description="Disordered" evidence="10">
    <location>
        <begin position="316"/>
        <end position="374"/>
    </location>
</feature>
<dbReference type="RefSeq" id="XP_026135376.1">
    <property type="nucleotide sequence ID" value="XM_026279591.1"/>
</dbReference>
<dbReference type="Pfam" id="PF02214">
    <property type="entry name" value="BTB_2"/>
    <property type="match status" value="1"/>
</dbReference>
<comment type="function">
    <text evidence="9">Auxiliary subunit of GABA-B receptors that determine the pharmacology and kinetics of the receptor response. Increases agonist potency and markedly alter the G-protein signaling of the receptors by accelerating onset and promoting desensitization.</text>
</comment>
<dbReference type="Proteomes" id="UP000515129">
    <property type="component" value="Chromosome 14"/>
</dbReference>
<keyword evidence="12" id="KW-1185">Reference proteome</keyword>
<dbReference type="AlphaFoldDB" id="A0A6P6QQG7"/>
<accession>A0A6P6QQG7</accession>
<dbReference type="GO" id="GO:0043235">
    <property type="term" value="C:receptor complex"/>
    <property type="evidence" value="ECO:0007669"/>
    <property type="project" value="TreeGrafter"/>
</dbReference>
<dbReference type="CDD" id="cd18367">
    <property type="entry name" value="BTB_POZ_KCTD8-like"/>
    <property type="match status" value="1"/>
</dbReference>
<dbReference type="PANTHER" id="PTHR14499:SF30">
    <property type="entry name" value="POTASSIUM CHANNEL TETRAMERISATION DOMAIN CONTAINING 12B"/>
    <property type="match status" value="1"/>
</dbReference>
<evidence type="ECO:0000256" key="6">
    <source>
        <dbReference type="ARBA" id="ARBA00023273"/>
    </source>
</evidence>
<feature type="compositionally biased region" description="Pro residues" evidence="10">
    <location>
        <begin position="339"/>
        <end position="350"/>
    </location>
</feature>
<evidence type="ECO:0000259" key="11">
    <source>
        <dbReference type="SMART" id="SM00225"/>
    </source>
</evidence>
<keyword evidence="4" id="KW-0472">Membrane</keyword>
<evidence type="ECO:0000256" key="9">
    <source>
        <dbReference type="ARBA" id="ARBA00057758"/>
    </source>
</evidence>
<evidence type="ECO:0000256" key="7">
    <source>
        <dbReference type="ARBA" id="ARBA00034100"/>
    </source>
</evidence>
<dbReference type="InterPro" id="IPR011333">
    <property type="entry name" value="SKP1/BTB/POZ_sf"/>
</dbReference>
<dbReference type="CDD" id="cd22216">
    <property type="entry name" value="H1_KCTD12b"/>
    <property type="match status" value="1"/>
</dbReference>
<organism evidence="12 13">
    <name type="scientific">Carassius auratus</name>
    <name type="common">Goldfish</name>
    <dbReference type="NCBI Taxonomy" id="7957"/>
    <lineage>
        <taxon>Eukaryota</taxon>
        <taxon>Metazoa</taxon>
        <taxon>Chordata</taxon>
        <taxon>Craniata</taxon>
        <taxon>Vertebrata</taxon>
        <taxon>Euteleostomi</taxon>
        <taxon>Actinopterygii</taxon>
        <taxon>Neopterygii</taxon>
        <taxon>Teleostei</taxon>
        <taxon>Ostariophysi</taxon>
        <taxon>Cypriniformes</taxon>
        <taxon>Cyprinidae</taxon>
        <taxon>Cyprininae</taxon>
        <taxon>Carassius</taxon>
    </lineage>
</organism>
<reference evidence="13" key="1">
    <citation type="submission" date="2025-08" db="UniProtKB">
        <authorList>
            <consortium name="RefSeq"/>
        </authorList>
    </citation>
    <scope>IDENTIFICATION</scope>
    <source>
        <strain evidence="13">Wakin</strain>
        <tissue evidence="13">Muscle</tissue>
    </source>
</reference>
<evidence type="ECO:0000256" key="1">
    <source>
        <dbReference type="ARBA" id="ARBA00022475"/>
    </source>
</evidence>
<keyword evidence="6" id="KW-0966">Cell projection</keyword>
<feature type="compositionally biased region" description="Low complexity" evidence="10">
    <location>
        <begin position="351"/>
        <end position="374"/>
    </location>
</feature>
<feature type="compositionally biased region" description="Pro residues" evidence="10">
    <location>
        <begin position="323"/>
        <end position="332"/>
    </location>
</feature>